<dbReference type="PANTHER" id="PTHR35786">
    <property type="entry name" value="REDOX-SENSING TRANSCRIPTIONAL REPRESSOR REX"/>
    <property type="match status" value="1"/>
</dbReference>
<dbReference type="Pfam" id="PF06971">
    <property type="entry name" value="Put_DNA-bind_N"/>
    <property type="match status" value="1"/>
</dbReference>
<dbReference type="InterPro" id="IPR058236">
    <property type="entry name" value="Rex_actinobacterial-type"/>
</dbReference>
<name>A0A7V5VE91_CALAY</name>
<comment type="caution">
    <text evidence="9">The sequence shown here is derived from an EMBL/GenBank/DDBJ whole genome shotgun (WGS) entry which is preliminary data.</text>
</comment>
<dbReference type="NCBIfam" id="NF003989">
    <property type="entry name" value="PRK05472.1-3"/>
    <property type="match status" value="1"/>
</dbReference>
<dbReference type="GO" id="GO:0005737">
    <property type="term" value="C:cytoplasm"/>
    <property type="evidence" value="ECO:0007669"/>
    <property type="project" value="UniProtKB-SubCell"/>
</dbReference>
<keyword evidence="6 7" id="KW-0804">Transcription</keyword>
<comment type="similarity">
    <text evidence="7">Belongs to the transcriptional regulatory Rex family.</text>
</comment>
<dbReference type="AlphaFoldDB" id="A0A7V5VE91"/>
<dbReference type="PANTHER" id="PTHR35786:SF1">
    <property type="entry name" value="REDOX-SENSING TRANSCRIPTIONAL REPRESSOR REX 1"/>
    <property type="match status" value="1"/>
</dbReference>
<keyword evidence="1 7" id="KW-0963">Cytoplasm</keyword>
<dbReference type="InterPro" id="IPR036291">
    <property type="entry name" value="NAD(P)-bd_dom_sf"/>
</dbReference>
<evidence type="ECO:0000256" key="7">
    <source>
        <dbReference type="HAMAP-Rule" id="MF_01131"/>
    </source>
</evidence>
<keyword evidence="5 7" id="KW-0238">DNA-binding</keyword>
<dbReference type="InterPro" id="IPR036390">
    <property type="entry name" value="WH_DNA-bd_sf"/>
</dbReference>
<evidence type="ECO:0000256" key="2">
    <source>
        <dbReference type="ARBA" id="ARBA00022491"/>
    </source>
</evidence>
<comment type="subunit">
    <text evidence="7">Homodimer.</text>
</comment>
<proteinExistence type="inferred from homology"/>
<protein>
    <recommendedName>
        <fullName evidence="7">Redox-sensing transcriptional repressor Rex</fullName>
    </recommendedName>
</protein>
<evidence type="ECO:0000256" key="4">
    <source>
        <dbReference type="ARBA" id="ARBA00023027"/>
    </source>
</evidence>
<keyword evidence="4 7" id="KW-0520">NAD</keyword>
<dbReference type="GO" id="GO:0045892">
    <property type="term" value="P:negative regulation of DNA-templated transcription"/>
    <property type="evidence" value="ECO:0007669"/>
    <property type="project" value="InterPro"/>
</dbReference>
<reference evidence="9" key="1">
    <citation type="journal article" date="2020" name="mSystems">
        <title>Genome- and Community-Level Interaction Insights into Carbon Utilization and Element Cycling Functions of Hydrothermarchaeota in Hydrothermal Sediment.</title>
        <authorList>
            <person name="Zhou Z."/>
            <person name="Liu Y."/>
            <person name="Xu W."/>
            <person name="Pan J."/>
            <person name="Luo Z.H."/>
            <person name="Li M."/>
        </authorList>
    </citation>
    <scope>NUCLEOTIDE SEQUENCE [LARGE SCALE GENOMIC DNA]</scope>
    <source>
        <strain evidence="9">HyVt-460</strain>
    </source>
</reference>
<gene>
    <name evidence="7" type="primary">rex</name>
    <name evidence="9" type="ORF">ENJ15_02025</name>
</gene>
<dbReference type="SUPFAM" id="SSF51735">
    <property type="entry name" value="NAD(P)-binding Rossmann-fold domains"/>
    <property type="match status" value="1"/>
</dbReference>
<dbReference type="GO" id="GO:0003700">
    <property type="term" value="F:DNA-binding transcription factor activity"/>
    <property type="evidence" value="ECO:0007669"/>
    <property type="project" value="UniProtKB-UniRule"/>
</dbReference>
<dbReference type="NCBIfam" id="NF003996">
    <property type="entry name" value="PRK05472.2-5"/>
    <property type="match status" value="1"/>
</dbReference>
<dbReference type="Gene3D" id="3.40.50.720">
    <property type="entry name" value="NAD(P)-binding Rossmann-like Domain"/>
    <property type="match status" value="1"/>
</dbReference>
<feature type="DNA-binding region" description="H-T-H motif" evidence="7">
    <location>
        <begin position="14"/>
        <end position="53"/>
    </location>
</feature>
<feature type="binding site" evidence="7">
    <location>
        <begin position="88"/>
        <end position="93"/>
    </location>
    <ligand>
        <name>NAD(+)</name>
        <dbReference type="ChEBI" id="CHEBI:57540"/>
    </ligand>
</feature>
<dbReference type="SMART" id="SM00881">
    <property type="entry name" value="CoA_binding"/>
    <property type="match status" value="1"/>
</dbReference>
<dbReference type="NCBIfam" id="NF003994">
    <property type="entry name" value="PRK05472.2-3"/>
    <property type="match status" value="1"/>
</dbReference>
<dbReference type="HAMAP" id="MF_01131">
    <property type="entry name" value="Rex"/>
    <property type="match status" value="1"/>
</dbReference>
<dbReference type="Proteomes" id="UP000885771">
    <property type="component" value="Unassembled WGS sequence"/>
</dbReference>
<dbReference type="EMBL" id="DRLI01000073">
    <property type="protein sequence ID" value="HHM01762.1"/>
    <property type="molecule type" value="Genomic_DNA"/>
</dbReference>
<dbReference type="InterPro" id="IPR003781">
    <property type="entry name" value="CoA-bd"/>
</dbReference>
<dbReference type="InterPro" id="IPR009718">
    <property type="entry name" value="Rex_DNA-bd_C_dom"/>
</dbReference>
<evidence type="ECO:0000256" key="5">
    <source>
        <dbReference type="ARBA" id="ARBA00023125"/>
    </source>
</evidence>
<evidence type="ECO:0000256" key="1">
    <source>
        <dbReference type="ARBA" id="ARBA00022490"/>
    </source>
</evidence>
<accession>A0A7V5VE91</accession>
<dbReference type="GO" id="GO:0003677">
    <property type="term" value="F:DNA binding"/>
    <property type="evidence" value="ECO:0007669"/>
    <property type="project" value="UniProtKB-UniRule"/>
</dbReference>
<evidence type="ECO:0000256" key="6">
    <source>
        <dbReference type="ARBA" id="ARBA00023163"/>
    </source>
</evidence>
<dbReference type="Pfam" id="PF02629">
    <property type="entry name" value="CoA_binding"/>
    <property type="match status" value="1"/>
</dbReference>
<feature type="domain" description="CoA-binding" evidence="8">
    <location>
        <begin position="77"/>
        <end position="178"/>
    </location>
</feature>
<dbReference type="InterPro" id="IPR036388">
    <property type="entry name" value="WH-like_DNA-bd_sf"/>
</dbReference>
<dbReference type="GO" id="GO:0051775">
    <property type="term" value="P:response to redox state"/>
    <property type="evidence" value="ECO:0007669"/>
    <property type="project" value="InterPro"/>
</dbReference>
<dbReference type="InterPro" id="IPR022876">
    <property type="entry name" value="Tscrpt_rep_Rex"/>
</dbReference>
<evidence type="ECO:0000256" key="3">
    <source>
        <dbReference type="ARBA" id="ARBA00023015"/>
    </source>
</evidence>
<comment type="function">
    <text evidence="7">Modulates transcription in response to changes in cellular NADH/NAD(+) redox state.</text>
</comment>
<sequence length="207" mass="23176">MKKISGSTVTRLSQYYRILNDLIENNVETVSSSEIAQINSITAAQVRKDLSFFGSFGKRGLGYNTRELRNTIAGILGLHKKWNVALVGFGNIGRALLLYDEFRKQGFLFQAIFEVDENKIGRRVHGVDIVHVKEAPQILFSKEIEIVIIAVPAKNAQGIIDFFVGLGIKAFLNFATTSIHVPKDVIVKNENMSIELEALTYFLTNKK</sequence>
<keyword evidence="2 7" id="KW-0678">Repressor</keyword>
<dbReference type="NCBIfam" id="NF003993">
    <property type="entry name" value="PRK05472.2-2"/>
    <property type="match status" value="1"/>
</dbReference>
<organism evidence="9">
    <name type="scientific">Caldithrix abyssi</name>
    <dbReference type="NCBI Taxonomy" id="187145"/>
    <lineage>
        <taxon>Bacteria</taxon>
        <taxon>Pseudomonadati</taxon>
        <taxon>Calditrichota</taxon>
        <taxon>Calditrichia</taxon>
        <taxon>Calditrichales</taxon>
        <taxon>Calditrichaceae</taxon>
        <taxon>Caldithrix</taxon>
    </lineage>
</organism>
<evidence type="ECO:0000313" key="9">
    <source>
        <dbReference type="EMBL" id="HHM01762.1"/>
    </source>
</evidence>
<keyword evidence="3 7" id="KW-0805">Transcription regulation</keyword>
<comment type="subcellular location">
    <subcellularLocation>
        <location evidence="7">Cytoplasm</location>
    </subcellularLocation>
</comment>
<dbReference type="SUPFAM" id="SSF46785">
    <property type="entry name" value="Winged helix' DNA-binding domain"/>
    <property type="match status" value="1"/>
</dbReference>
<dbReference type="NCBIfam" id="NF003995">
    <property type="entry name" value="PRK05472.2-4"/>
    <property type="match status" value="1"/>
</dbReference>
<dbReference type="Gene3D" id="1.10.10.10">
    <property type="entry name" value="Winged helix-like DNA-binding domain superfamily/Winged helix DNA-binding domain"/>
    <property type="match status" value="1"/>
</dbReference>
<evidence type="ECO:0000259" key="8">
    <source>
        <dbReference type="SMART" id="SM00881"/>
    </source>
</evidence>